<dbReference type="HOGENOM" id="CLU_2521415_0_0_5"/>
<name>V9TUV5_9PROT</name>
<accession>V9TUV5</accession>
<evidence type="ECO:0000313" key="2">
    <source>
        <dbReference type="Proteomes" id="UP000018700"/>
    </source>
</evidence>
<proteinExistence type="predicted"/>
<gene>
    <name evidence="1" type="ORF">P856_249</name>
</gene>
<dbReference type="AlphaFoldDB" id="V9TUV5"/>
<organism evidence="1 2">
    <name type="scientific">Candidatus Endolissoclinum faulkneri L5</name>
    <dbReference type="NCBI Taxonomy" id="1401328"/>
    <lineage>
        <taxon>Bacteria</taxon>
        <taxon>Pseudomonadati</taxon>
        <taxon>Pseudomonadota</taxon>
        <taxon>Alphaproteobacteria</taxon>
        <taxon>Rhodospirillales</taxon>
        <taxon>Rhodospirillaceae</taxon>
        <taxon>Candidatus Endolissoclinum</taxon>
    </lineage>
</organism>
<dbReference type="EMBL" id="CP006745">
    <property type="protein sequence ID" value="AHC73478.1"/>
    <property type="molecule type" value="Genomic_DNA"/>
</dbReference>
<sequence>MLTFVLYNFCFALVICIFGEKGVCLEIDTITNRADKRNNQADKRNILRTIVFFNYFRTPRIHRTFITKPRLLQIIFSAIHGFKI</sequence>
<reference evidence="1 2" key="1">
    <citation type="journal article" date="2013" name="PLoS ONE">
        <title>Bacterial endosymbiosis in a chordate host: long-term co-evolution and conservation of secondary metabolism.</title>
        <authorList>
            <person name="Kwan J.C."/>
            <person name="Schmidt E.W."/>
        </authorList>
    </citation>
    <scope>NUCLEOTIDE SEQUENCE [LARGE SCALE GENOMIC DNA]</scope>
    <source>
        <strain evidence="2">faulkneri L5</strain>
    </source>
</reference>
<dbReference type="KEGG" id="efk:P856_249"/>
<protein>
    <submittedName>
        <fullName evidence="1">Uncharacterized protein</fullName>
    </submittedName>
</protein>
<keyword evidence="2" id="KW-1185">Reference proteome</keyword>
<dbReference type="Proteomes" id="UP000018700">
    <property type="component" value="Chromosome"/>
</dbReference>
<evidence type="ECO:0000313" key="1">
    <source>
        <dbReference type="EMBL" id="AHC73478.1"/>
    </source>
</evidence>